<keyword evidence="1" id="KW-0863">Zinc-finger</keyword>
<dbReference type="InterPro" id="IPR000571">
    <property type="entry name" value="Znf_CCCH"/>
</dbReference>
<evidence type="ECO:0000313" key="4">
    <source>
        <dbReference type="EMBL" id="CAL1159662.1"/>
    </source>
</evidence>
<evidence type="ECO:0000256" key="1">
    <source>
        <dbReference type="PROSITE-ProRule" id="PRU00723"/>
    </source>
</evidence>
<feature type="zinc finger region" description="C3H1-type" evidence="1">
    <location>
        <begin position="114"/>
        <end position="141"/>
    </location>
</feature>
<dbReference type="EMBL" id="CAMXCT030003791">
    <property type="protein sequence ID" value="CAL4793599.1"/>
    <property type="molecule type" value="Genomic_DNA"/>
</dbReference>
<dbReference type="EMBL" id="CAMXCT020003791">
    <property type="protein sequence ID" value="CAL1159662.1"/>
    <property type="molecule type" value="Genomic_DNA"/>
</dbReference>
<keyword evidence="1" id="KW-0479">Metal-binding</keyword>
<keyword evidence="5" id="KW-1185">Reference proteome</keyword>
<feature type="domain" description="C3H1-type" evidence="2">
    <location>
        <begin position="114"/>
        <end position="141"/>
    </location>
</feature>
<dbReference type="Proteomes" id="UP001152797">
    <property type="component" value="Unassembled WGS sequence"/>
</dbReference>
<keyword evidence="1" id="KW-0862">Zinc</keyword>
<gene>
    <name evidence="3" type="ORF">C1SCF055_LOCUS31939</name>
</gene>
<reference evidence="3" key="1">
    <citation type="submission" date="2022-10" db="EMBL/GenBank/DDBJ databases">
        <authorList>
            <person name="Chen Y."/>
            <person name="Dougan E. K."/>
            <person name="Chan C."/>
            <person name="Rhodes N."/>
            <person name="Thang M."/>
        </authorList>
    </citation>
    <scope>NUCLEOTIDE SEQUENCE</scope>
</reference>
<name>A0A9P1DB72_9DINO</name>
<evidence type="ECO:0000313" key="5">
    <source>
        <dbReference type="Proteomes" id="UP001152797"/>
    </source>
</evidence>
<comment type="caution">
    <text evidence="3">The sequence shown here is derived from an EMBL/GenBank/DDBJ whole genome shotgun (WGS) entry which is preliminary data.</text>
</comment>
<dbReference type="OrthoDB" id="411372at2759"/>
<reference evidence="4" key="2">
    <citation type="submission" date="2024-04" db="EMBL/GenBank/DDBJ databases">
        <authorList>
            <person name="Chen Y."/>
            <person name="Shah S."/>
            <person name="Dougan E. K."/>
            <person name="Thang M."/>
            <person name="Chan C."/>
        </authorList>
    </citation>
    <scope>NUCLEOTIDE SEQUENCE [LARGE SCALE GENOMIC DNA]</scope>
</reference>
<proteinExistence type="predicted"/>
<evidence type="ECO:0000313" key="3">
    <source>
        <dbReference type="EMBL" id="CAI4006287.1"/>
    </source>
</evidence>
<dbReference type="PROSITE" id="PS50103">
    <property type="entry name" value="ZF_C3H1"/>
    <property type="match status" value="1"/>
</dbReference>
<dbReference type="GO" id="GO:0008270">
    <property type="term" value="F:zinc ion binding"/>
    <property type="evidence" value="ECO:0007669"/>
    <property type="project" value="UniProtKB-KW"/>
</dbReference>
<dbReference type="AlphaFoldDB" id="A0A9P1DB72"/>
<evidence type="ECO:0000259" key="2">
    <source>
        <dbReference type="PROSITE" id="PS50103"/>
    </source>
</evidence>
<dbReference type="EMBL" id="CAMXCT010003791">
    <property type="protein sequence ID" value="CAI4006287.1"/>
    <property type="molecule type" value="Genomic_DNA"/>
</dbReference>
<accession>A0A9P1DB72</accession>
<protein>
    <recommendedName>
        <fullName evidence="2">C3H1-type domain-containing protein</fullName>
    </recommendedName>
</protein>
<sequence length="264" mass="29202">MLVVQWKICVKSTFIDIEENCPKPLRSNSEPILTAKHDIKERGPIEISSAPLKSNEVLCRHLDSGLGLGGEAEPPQDVADVADVVDVVDVALAPEDDGESDSGRYSKGTRGHPEVCKRPCVHFFARGCALGASCNYCHAEHPKRPISLDKAQRRLLGKVEEQHLLEIVLGQLRDRAERKGFYKEAGHILQMLEERWTLLHNPDLPASWSPGEQQTMRRVLGKMTFAGLVGLALARSSEPSDKYSQDVNGALEQLRQALPTIVED</sequence>
<organism evidence="3">
    <name type="scientific">Cladocopium goreaui</name>
    <dbReference type="NCBI Taxonomy" id="2562237"/>
    <lineage>
        <taxon>Eukaryota</taxon>
        <taxon>Sar</taxon>
        <taxon>Alveolata</taxon>
        <taxon>Dinophyceae</taxon>
        <taxon>Suessiales</taxon>
        <taxon>Symbiodiniaceae</taxon>
        <taxon>Cladocopium</taxon>
    </lineage>
</organism>